<accession>A0A937KCN2</accession>
<name>A0A937KCN2_9BACT</name>
<dbReference type="AlphaFoldDB" id="A0A937KCN2"/>
<dbReference type="EMBL" id="JAEUGD010000053">
    <property type="protein sequence ID" value="MBL6447707.1"/>
    <property type="molecule type" value="Genomic_DNA"/>
</dbReference>
<organism evidence="1 2">
    <name type="scientific">Fulvivirga marina</name>
    <dbReference type="NCBI Taxonomy" id="2494733"/>
    <lineage>
        <taxon>Bacteria</taxon>
        <taxon>Pseudomonadati</taxon>
        <taxon>Bacteroidota</taxon>
        <taxon>Cytophagia</taxon>
        <taxon>Cytophagales</taxon>
        <taxon>Fulvivirgaceae</taxon>
        <taxon>Fulvivirga</taxon>
    </lineage>
</organism>
<reference evidence="1" key="1">
    <citation type="submission" date="2021-01" db="EMBL/GenBank/DDBJ databases">
        <title>Fulvivirga kasyanovii gen. nov., sp nov., a novel member of the phylum Bacteroidetes isolated from seawater in a mussel farm.</title>
        <authorList>
            <person name="Zhao L.-H."/>
            <person name="Wang Z.-J."/>
        </authorList>
    </citation>
    <scope>NUCLEOTIDE SEQUENCE</scope>
    <source>
        <strain evidence="1">29W222</strain>
    </source>
</reference>
<dbReference type="Proteomes" id="UP000614216">
    <property type="component" value="Unassembled WGS sequence"/>
</dbReference>
<evidence type="ECO:0008006" key="3">
    <source>
        <dbReference type="Google" id="ProtNLM"/>
    </source>
</evidence>
<keyword evidence="2" id="KW-1185">Reference proteome</keyword>
<gene>
    <name evidence="1" type="ORF">JMN32_15420</name>
</gene>
<protein>
    <recommendedName>
        <fullName evidence="3">STAS/SEC14 domain-containing protein</fullName>
    </recommendedName>
</protein>
<dbReference type="RefSeq" id="WP_202857246.1">
    <property type="nucleotide sequence ID" value="NZ_JAEUGD010000053.1"/>
</dbReference>
<sequence>MRKNKMQTEILYQLEESIIEYDPSVPCIIGRHIGFHMSNEFRQFLDKGLELMVEKMKEHGKVAWVANLHQSDVIIEEDNIWAAEDWTPRALKAGICHTAFVLHEDEYALANMNQEVYQDQIAKNQNEMIIGRFKDEESAKAWLREMLK</sequence>
<comment type="caution">
    <text evidence="1">The sequence shown here is derived from an EMBL/GenBank/DDBJ whole genome shotgun (WGS) entry which is preliminary data.</text>
</comment>
<evidence type="ECO:0000313" key="1">
    <source>
        <dbReference type="EMBL" id="MBL6447707.1"/>
    </source>
</evidence>
<proteinExistence type="predicted"/>
<evidence type="ECO:0000313" key="2">
    <source>
        <dbReference type="Proteomes" id="UP000614216"/>
    </source>
</evidence>